<dbReference type="Proteomes" id="UP001606303">
    <property type="component" value="Unassembled WGS sequence"/>
</dbReference>
<evidence type="ECO:0000256" key="6">
    <source>
        <dbReference type="ARBA" id="ARBA00022670"/>
    </source>
</evidence>
<evidence type="ECO:0000256" key="10">
    <source>
        <dbReference type="ARBA" id="ARBA00022984"/>
    </source>
</evidence>
<evidence type="ECO:0000256" key="14">
    <source>
        <dbReference type="SAM" id="SignalP"/>
    </source>
</evidence>
<dbReference type="InterPro" id="IPR015956">
    <property type="entry name" value="Peniciliin-bd_prot_C_sf"/>
</dbReference>
<keyword evidence="11" id="KW-0961">Cell wall biogenesis/degradation</keyword>
<evidence type="ECO:0000256" key="2">
    <source>
        <dbReference type="ARBA" id="ARBA00004752"/>
    </source>
</evidence>
<evidence type="ECO:0000256" key="13">
    <source>
        <dbReference type="RuleBase" id="RU004016"/>
    </source>
</evidence>
<protein>
    <recommendedName>
        <fullName evidence="4">serine-type D-Ala-D-Ala carboxypeptidase</fullName>
        <ecNumber evidence="4">3.4.16.4</ecNumber>
    </recommendedName>
</protein>
<keyword evidence="9" id="KW-0133">Cell shape</keyword>
<comment type="pathway">
    <text evidence="2">Cell wall biogenesis; peptidoglycan biosynthesis.</text>
</comment>
<sequence length="381" mass="41361">MKRLLASLSAALALTAQAQAPLPPEIAARSYVLIDLAAHKTLAERDADTAQDPASLTKLMTAYVVFSALREKKLTLEQTLPVSKRAWDERKGDPSLMFLDTTMTPKVDELLRGLIVQNGNDAAVALAEGVAGSVESFVQLMNRQAQAWGLKHTEFKNVTGMSEPGHKTSARDIAVVASRIIADFPEYYPYYGQRDYTFNKIRQDNRNLLLRRDPTVDGMTIGYTDAVGHCLVASANRDFPNGKRRLLSVVMGAASKDARASESQKLLNWGYTAFDAVKVFDAGKAIATVPVWKGEAKEVKLGAADAVFVAMPHGDGSKLQTQVERTEPLVAPLNKGQRVGTLRVTTTGGTLVAEVPLIVQESVPVAGLVGRAFDSIRLWIK</sequence>
<dbReference type="InterPro" id="IPR012338">
    <property type="entry name" value="Beta-lactam/transpept-like"/>
</dbReference>
<dbReference type="PANTHER" id="PTHR21581:SF6">
    <property type="entry name" value="TRAFFICKING PROTEIN PARTICLE COMPLEX SUBUNIT 12"/>
    <property type="match status" value="1"/>
</dbReference>
<evidence type="ECO:0000256" key="4">
    <source>
        <dbReference type="ARBA" id="ARBA00012448"/>
    </source>
</evidence>
<comment type="catalytic activity">
    <reaction evidence="12">
        <text>Preferential cleavage: (Ac)2-L-Lys-D-Ala-|-D-Ala. Also transpeptidation of peptidyl-alanyl moieties that are N-acyl substituents of D-alanine.</text>
        <dbReference type="EC" id="3.4.16.4"/>
    </reaction>
</comment>
<evidence type="ECO:0000256" key="12">
    <source>
        <dbReference type="ARBA" id="ARBA00034000"/>
    </source>
</evidence>
<dbReference type="EC" id="3.4.16.4" evidence="4"/>
<proteinExistence type="inferred from homology"/>
<dbReference type="InterPro" id="IPR001967">
    <property type="entry name" value="Peptidase_S11_N"/>
</dbReference>
<comment type="similarity">
    <text evidence="3 13">Belongs to the peptidase S11 family.</text>
</comment>
<evidence type="ECO:0000256" key="3">
    <source>
        <dbReference type="ARBA" id="ARBA00007164"/>
    </source>
</evidence>
<evidence type="ECO:0000256" key="9">
    <source>
        <dbReference type="ARBA" id="ARBA00022960"/>
    </source>
</evidence>
<evidence type="ECO:0000256" key="7">
    <source>
        <dbReference type="ARBA" id="ARBA00022729"/>
    </source>
</evidence>
<keyword evidence="8 16" id="KW-0378">Hydrolase</keyword>
<evidence type="ECO:0000256" key="11">
    <source>
        <dbReference type="ARBA" id="ARBA00023316"/>
    </source>
</evidence>
<dbReference type="SUPFAM" id="SSF56601">
    <property type="entry name" value="beta-lactamase/transpeptidase-like"/>
    <property type="match status" value="1"/>
</dbReference>
<keyword evidence="5 16" id="KW-0121">Carboxypeptidase</keyword>
<feature type="chain" id="PRO_5046834616" description="serine-type D-Ala-D-Ala carboxypeptidase" evidence="14">
    <location>
        <begin position="19"/>
        <end position="381"/>
    </location>
</feature>
<keyword evidence="7 14" id="KW-0732">Signal</keyword>
<dbReference type="Pfam" id="PF07943">
    <property type="entry name" value="PBP5_C"/>
    <property type="match status" value="1"/>
</dbReference>
<organism evidence="16 17">
    <name type="scientific">Pelomonas baiyunensis</name>
    <dbReference type="NCBI Taxonomy" id="3299026"/>
    <lineage>
        <taxon>Bacteria</taxon>
        <taxon>Pseudomonadati</taxon>
        <taxon>Pseudomonadota</taxon>
        <taxon>Betaproteobacteria</taxon>
        <taxon>Burkholderiales</taxon>
        <taxon>Sphaerotilaceae</taxon>
        <taxon>Roseateles</taxon>
    </lineage>
</organism>
<dbReference type="SMART" id="SM00936">
    <property type="entry name" value="PBP5_C"/>
    <property type="match status" value="1"/>
</dbReference>
<evidence type="ECO:0000313" key="17">
    <source>
        <dbReference type="Proteomes" id="UP001606303"/>
    </source>
</evidence>
<keyword evidence="6" id="KW-0645">Protease</keyword>
<dbReference type="GO" id="GO:0004180">
    <property type="term" value="F:carboxypeptidase activity"/>
    <property type="evidence" value="ECO:0007669"/>
    <property type="project" value="UniProtKB-KW"/>
</dbReference>
<dbReference type="Pfam" id="PF00768">
    <property type="entry name" value="Peptidase_S11"/>
    <property type="match status" value="1"/>
</dbReference>
<evidence type="ECO:0000256" key="1">
    <source>
        <dbReference type="ARBA" id="ARBA00003217"/>
    </source>
</evidence>
<comment type="caution">
    <text evidence="16">The sequence shown here is derived from an EMBL/GenBank/DDBJ whole genome shotgun (WGS) entry which is preliminary data.</text>
</comment>
<evidence type="ECO:0000313" key="16">
    <source>
        <dbReference type="EMBL" id="MFG6467764.1"/>
    </source>
</evidence>
<evidence type="ECO:0000256" key="8">
    <source>
        <dbReference type="ARBA" id="ARBA00022801"/>
    </source>
</evidence>
<dbReference type="PRINTS" id="PR00725">
    <property type="entry name" value="DADACBPTASE1"/>
</dbReference>
<dbReference type="InterPro" id="IPR012907">
    <property type="entry name" value="Peptidase_S11_C"/>
</dbReference>
<keyword evidence="10" id="KW-0573">Peptidoglycan synthesis</keyword>
<evidence type="ECO:0000259" key="15">
    <source>
        <dbReference type="SMART" id="SM00936"/>
    </source>
</evidence>
<dbReference type="SUPFAM" id="SSF69189">
    <property type="entry name" value="Penicillin-binding protein associated domain"/>
    <property type="match status" value="1"/>
</dbReference>
<feature type="signal peptide" evidence="14">
    <location>
        <begin position="1"/>
        <end position="18"/>
    </location>
</feature>
<feature type="domain" description="Peptidase S11 D-Ala-D-Ala carboxypeptidase A C-terminal" evidence="15">
    <location>
        <begin position="274"/>
        <end position="365"/>
    </location>
</feature>
<evidence type="ECO:0000256" key="5">
    <source>
        <dbReference type="ARBA" id="ARBA00022645"/>
    </source>
</evidence>
<accession>A0ABW7H0K0</accession>
<dbReference type="InterPro" id="IPR018044">
    <property type="entry name" value="Peptidase_S11"/>
</dbReference>
<comment type="function">
    <text evidence="1">Removes C-terminal D-alanyl residues from sugar-peptide cell wall precursors.</text>
</comment>
<dbReference type="Gene3D" id="2.60.410.10">
    <property type="entry name" value="D-Ala-D-Ala carboxypeptidase, C-terminal domain"/>
    <property type="match status" value="1"/>
</dbReference>
<dbReference type="InterPro" id="IPR037167">
    <property type="entry name" value="Peptidase_S11_C_sf"/>
</dbReference>
<reference evidence="16 17" key="1">
    <citation type="submission" date="2024-08" db="EMBL/GenBank/DDBJ databases">
        <authorList>
            <person name="Lu H."/>
        </authorList>
    </citation>
    <scope>NUCLEOTIDE SEQUENCE [LARGE SCALE GENOMIC DNA]</scope>
    <source>
        <strain evidence="16 17">BYS87W</strain>
    </source>
</reference>
<keyword evidence="17" id="KW-1185">Reference proteome</keyword>
<dbReference type="Gene3D" id="3.40.710.10">
    <property type="entry name" value="DD-peptidase/beta-lactamase superfamily"/>
    <property type="match status" value="1"/>
</dbReference>
<dbReference type="RefSeq" id="WP_394385634.1">
    <property type="nucleotide sequence ID" value="NZ_JBIGIB010000003.1"/>
</dbReference>
<dbReference type="PANTHER" id="PTHR21581">
    <property type="entry name" value="D-ALANYL-D-ALANINE CARBOXYPEPTIDASE"/>
    <property type="match status" value="1"/>
</dbReference>
<name>A0ABW7H0K0_9BURK</name>
<gene>
    <name evidence="16" type="ORF">ACG01O_14155</name>
</gene>
<dbReference type="EMBL" id="JBIGIB010000003">
    <property type="protein sequence ID" value="MFG6467764.1"/>
    <property type="molecule type" value="Genomic_DNA"/>
</dbReference>